<organism evidence="7 8">
    <name type="scientific">Lentinus brumalis</name>
    <dbReference type="NCBI Taxonomy" id="2498619"/>
    <lineage>
        <taxon>Eukaryota</taxon>
        <taxon>Fungi</taxon>
        <taxon>Dikarya</taxon>
        <taxon>Basidiomycota</taxon>
        <taxon>Agaricomycotina</taxon>
        <taxon>Agaricomycetes</taxon>
        <taxon>Polyporales</taxon>
        <taxon>Polyporaceae</taxon>
        <taxon>Lentinus</taxon>
    </lineage>
</organism>
<evidence type="ECO:0000256" key="3">
    <source>
        <dbReference type="ARBA" id="ARBA00022723"/>
    </source>
</evidence>
<gene>
    <name evidence="7" type="ORF">OH76DRAFT_1464429</name>
</gene>
<evidence type="ECO:0000313" key="7">
    <source>
        <dbReference type="EMBL" id="RDX48751.1"/>
    </source>
</evidence>
<dbReference type="InterPro" id="IPR051013">
    <property type="entry name" value="MBL_superfamily_lactonases"/>
</dbReference>
<dbReference type="STRING" id="139420.A0A371D889"/>
<dbReference type="SMART" id="SM00849">
    <property type="entry name" value="Lactamase_B"/>
    <property type="match status" value="1"/>
</dbReference>
<protein>
    <submittedName>
        <fullName evidence="7">Metallo-hydrolase/oxidoreductase</fullName>
    </submittedName>
</protein>
<accession>A0A371D889</accession>
<name>A0A371D889_9APHY</name>
<keyword evidence="5" id="KW-0862">Zinc</keyword>
<evidence type="ECO:0000256" key="5">
    <source>
        <dbReference type="ARBA" id="ARBA00022833"/>
    </source>
</evidence>
<reference evidence="7 8" key="1">
    <citation type="journal article" date="2018" name="Biotechnol. Biofuels">
        <title>Integrative visual omics of the white-rot fungus Polyporus brumalis exposes the biotechnological potential of its oxidative enzymes for delignifying raw plant biomass.</title>
        <authorList>
            <person name="Miyauchi S."/>
            <person name="Rancon A."/>
            <person name="Drula E."/>
            <person name="Hage H."/>
            <person name="Chaduli D."/>
            <person name="Favel A."/>
            <person name="Grisel S."/>
            <person name="Henrissat B."/>
            <person name="Herpoel-Gimbert I."/>
            <person name="Ruiz-Duenas F.J."/>
            <person name="Chevret D."/>
            <person name="Hainaut M."/>
            <person name="Lin J."/>
            <person name="Wang M."/>
            <person name="Pangilinan J."/>
            <person name="Lipzen A."/>
            <person name="Lesage-Meessen L."/>
            <person name="Navarro D."/>
            <person name="Riley R."/>
            <person name="Grigoriev I.V."/>
            <person name="Zhou S."/>
            <person name="Raouche S."/>
            <person name="Rosso M.N."/>
        </authorList>
    </citation>
    <scope>NUCLEOTIDE SEQUENCE [LARGE SCALE GENOMIC DNA]</scope>
    <source>
        <strain evidence="7 8">BRFM 1820</strain>
    </source>
</reference>
<dbReference type="PANTHER" id="PTHR42978">
    <property type="entry name" value="QUORUM-QUENCHING LACTONASE YTNP-RELATED-RELATED"/>
    <property type="match status" value="1"/>
</dbReference>
<dbReference type="InterPro" id="IPR001279">
    <property type="entry name" value="Metallo-B-lactamas"/>
</dbReference>
<dbReference type="Pfam" id="PF00753">
    <property type="entry name" value="Lactamase_B"/>
    <property type="match status" value="1"/>
</dbReference>
<dbReference type="CDD" id="cd07730">
    <property type="entry name" value="metallo-hydrolase-like_MBL-fold"/>
    <property type="match status" value="1"/>
</dbReference>
<dbReference type="OrthoDB" id="10250730at2759"/>
<dbReference type="InterPro" id="IPR036866">
    <property type="entry name" value="RibonucZ/Hydroxyglut_hydro"/>
</dbReference>
<keyword evidence="3" id="KW-0479">Metal-binding</keyword>
<evidence type="ECO:0000256" key="2">
    <source>
        <dbReference type="ARBA" id="ARBA00007749"/>
    </source>
</evidence>
<comment type="similarity">
    <text evidence="2">Belongs to the metallo-beta-lactamase superfamily.</text>
</comment>
<keyword evidence="4" id="KW-0378">Hydrolase</keyword>
<dbReference type="SUPFAM" id="SSF56281">
    <property type="entry name" value="Metallo-hydrolase/oxidoreductase"/>
    <property type="match status" value="1"/>
</dbReference>
<dbReference type="AlphaFoldDB" id="A0A371D889"/>
<proteinExistence type="inferred from homology"/>
<feature type="domain" description="Metallo-beta-lactamase" evidence="6">
    <location>
        <begin position="51"/>
        <end position="282"/>
    </location>
</feature>
<evidence type="ECO:0000259" key="6">
    <source>
        <dbReference type="SMART" id="SM00849"/>
    </source>
</evidence>
<evidence type="ECO:0000313" key="8">
    <source>
        <dbReference type="Proteomes" id="UP000256964"/>
    </source>
</evidence>
<evidence type="ECO:0000256" key="1">
    <source>
        <dbReference type="ARBA" id="ARBA00001947"/>
    </source>
</evidence>
<dbReference type="GO" id="GO:0016787">
    <property type="term" value="F:hydrolase activity"/>
    <property type="evidence" value="ECO:0007669"/>
    <property type="project" value="UniProtKB-KW"/>
</dbReference>
<comment type="cofactor">
    <cofactor evidence="1">
        <name>Zn(2+)</name>
        <dbReference type="ChEBI" id="CHEBI:29105"/>
    </cofactor>
</comment>
<dbReference type="EMBL" id="KZ857409">
    <property type="protein sequence ID" value="RDX48751.1"/>
    <property type="molecule type" value="Genomic_DNA"/>
</dbReference>
<dbReference type="Proteomes" id="UP000256964">
    <property type="component" value="Unassembled WGS sequence"/>
</dbReference>
<keyword evidence="8" id="KW-1185">Reference proteome</keyword>
<dbReference type="PANTHER" id="PTHR42978:SF2">
    <property type="entry name" value="102 KBASES UNSTABLE REGION: FROM 1 TO 119443"/>
    <property type="match status" value="1"/>
</dbReference>
<dbReference type="GO" id="GO:0046872">
    <property type="term" value="F:metal ion binding"/>
    <property type="evidence" value="ECO:0007669"/>
    <property type="project" value="UniProtKB-KW"/>
</dbReference>
<evidence type="ECO:0000256" key="4">
    <source>
        <dbReference type="ARBA" id="ARBA00022801"/>
    </source>
</evidence>
<sequence length="307" mass="33385">MTTETQATFTLPEPRPGQPYIEVSALEAGILQLIHTRFMAGSQPGESTMCPSLAFSLRHSTTGEHLVFDMGIRRDMDVHPPAVQKSIKGRVIATPQSVDESLRKGGIDPAEVKTVIVSHLHYDHVGDAAAFPKATFIMGGDAEEFLAHTYPTDPTSNVLQTSIPIARTRFIGPSELTESIGPFPRAYDYFGDGSMYIVDAAGHLPGHVNIFARTNATGSWIYLAGDTAHDMALLTGEREVAFSFDDAGKMVCAHTDKDKAVEHIARVRQLLGVPKVQVLLAHDYVWYEANKGGEAFLPGVIPPKLCM</sequence>
<dbReference type="Gene3D" id="3.60.15.10">
    <property type="entry name" value="Ribonuclease Z/Hydroxyacylglutathione hydrolase-like"/>
    <property type="match status" value="1"/>
</dbReference>